<evidence type="ECO:0000313" key="1">
    <source>
        <dbReference type="EMBL" id="QBQ72170.1"/>
    </source>
</evidence>
<accession>A0A482MG99</accession>
<reference evidence="2" key="1">
    <citation type="submission" date="2019-03" db="EMBL/GenBank/DDBJ databases">
        <authorList>
            <person name="Bockoven R."/>
            <person name="Gutierrez J."/>
            <person name="Newkirk H."/>
            <person name="Liu M."/>
            <person name="Ramsey J."/>
            <person name="Cahill J."/>
        </authorList>
    </citation>
    <scope>NUCLEOTIDE SEQUENCE [LARGE SCALE GENOMIC DNA]</scope>
</reference>
<dbReference type="EMBL" id="MK618715">
    <property type="protein sequence ID" value="QBQ72170.1"/>
    <property type="molecule type" value="Genomic_DNA"/>
</dbReference>
<dbReference type="Proteomes" id="UP000307326">
    <property type="component" value="Segment"/>
</dbReference>
<sequence>MQDPTYTASGDAWPTKASWRIPVPGGKFVYFVDYPTMREKQCVEVQFKMLAHQRTMVQRRR</sequence>
<gene>
    <name evidence="1" type="ORF">CPT_Parlo_021</name>
</gene>
<protein>
    <submittedName>
        <fullName evidence="1">Uncharacterized protein</fullName>
    </submittedName>
</protein>
<proteinExistence type="predicted"/>
<keyword evidence="2" id="KW-1185">Reference proteome</keyword>
<name>A0A482MG99_9CAUD</name>
<evidence type="ECO:0000313" key="2">
    <source>
        <dbReference type="Proteomes" id="UP000307326"/>
    </source>
</evidence>
<organism evidence="1 2">
    <name type="scientific">Serratia phage Parlo</name>
    <dbReference type="NCBI Taxonomy" id="2557554"/>
    <lineage>
        <taxon>Viruses</taxon>
        <taxon>Duplodnaviria</taxon>
        <taxon>Heunggongvirae</taxon>
        <taxon>Uroviricota</taxon>
        <taxon>Caudoviricetes</taxon>
        <taxon>Parlovirus</taxon>
        <taxon>Parlovirus parlo</taxon>
    </lineage>
</organism>